<accession>F0XFG3</accession>
<evidence type="ECO:0000313" key="4">
    <source>
        <dbReference type="Proteomes" id="UP000007796"/>
    </source>
</evidence>
<dbReference type="InParanoid" id="F0XFG3"/>
<proteinExistence type="predicted"/>
<evidence type="ECO:0000256" key="1">
    <source>
        <dbReference type="SAM" id="MobiDB-lite"/>
    </source>
</evidence>
<dbReference type="RefSeq" id="XP_014174236.1">
    <property type="nucleotide sequence ID" value="XM_014318761.1"/>
</dbReference>
<dbReference type="AlphaFoldDB" id="F0XFG3"/>
<keyword evidence="2" id="KW-1133">Transmembrane helix</keyword>
<dbReference type="GO" id="GO:0016740">
    <property type="term" value="F:transferase activity"/>
    <property type="evidence" value="ECO:0007669"/>
    <property type="project" value="UniProtKB-KW"/>
</dbReference>
<evidence type="ECO:0000313" key="3">
    <source>
        <dbReference type="EMBL" id="EFX04754.1"/>
    </source>
</evidence>
<dbReference type="Proteomes" id="UP000007796">
    <property type="component" value="Unassembled WGS sequence"/>
</dbReference>
<dbReference type="OrthoDB" id="5343688at2759"/>
<feature type="region of interest" description="Disordered" evidence="1">
    <location>
        <begin position="285"/>
        <end position="319"/>
    </location>
</feature>
<keyword evidence="2" id="KW-0812">Transmembrane</keyword>
<organism evidence="4">
    <name type="scientific">Grosmannia clavigera (strain kw1407 / UAMH 11150)</name>
    <name type="common">Blue stain fungus</name>
    <name type="synonym">Graphiocladiella clavigera</name>
    <dbReference type="NCBI Taxonomy" id="655863"/>
    <lineage>
        <taxon>Eukaryota</taxon>
        <taxon>Fungi</taxon>
        <taxon>Dikarya</taxon>
        <taxon>Ascomycota</taxon>
        <taxon>Pezizomycotina</taxon>
        <taxon>Sordariomycetes</taxon>
        <taxon>Sordariomycetidae</taxon>
        <taxon>Ophiostomatales</taxon>
        <taxon>Ophiostomataceae</taxon>
        <taxon>Leptographium</taxon>
    </lineage>
</organism>
<dbReference type="EMBL" id="GL629765">
    <property type="protein sequence ID" value="EFX04754.1"/>
    <property type="molecule type" value="Genomic_DNA"/>
</dbReference>
<keyword evidence="2" id="KW-0472">Membrane</keyword>
<name>F0XFG3_GROCL</name>
<sequence>MLFSQPMSINSSAFIGRIPPFTLLSLLPQKPTILSANETDALHHMAVMELDLTACHPSSLVDRLNAMPALKTSAAFFTFLRANLAIPPTEMASAFSTPLMEPTKHISLPAVVGKDVRSKNDISGSAGAAKSSRGFTTAAATSLDDIPPLSLGILTTRADKVDALKLVTDSIAQQRQVASRSLVFHPLNLTGFAVALGIAYQLTAHRDLGTQMTLLSGITMTYLLGIRFWSSKYIYIAEALGWDWLQGNTGGSQVAAEDTVIGARYGEEMIGALVLHMEPSAPSQAVSSMAAASTDPVPASRKKTRSSNNSSSGNAHHLKGGHGVIRAWTTKLRYRRRGIGGDLLAEAVRVTWERCGKDAVVGFAKEHANSSLVLPGLYNGPFRANGRLAIQTLEKVQADMDGSKRKR</sequence>
<keyword evidence="4" id="KW-1185">Reference proteome</keyword>
<gene>
    <name evidence="3" type="ORF">CMQ_1682</name>
</gene>
<keyword evidence="3" id="KW-0808">Transferase</keyword>
<protein>
    <submittedName>
        <fullName evidence="3">Gcn5-related n-acetyltransferase</fullName>
    </submittedName>
</protein>
<dbReference type="GeneID" id="25974587"/>
<evidence type="ECO:0000256" key="2">
    <source>
        <dbReference type="SAM" id="Phobius"/>
    </source>
</evidence>
<feature type="transmembrane region" description="Helical" evidence="2">
    <location>
        <begin position="208"/>
        <end position="226"/>
    </location>
</feature>
<feature type="transmembrane region" description="Helical" evidence="2">
    <location>
        <begin position="182"/>
        <end position="202"/>
    </location>
</feature>
<dbReference type="HOGENOM" id="CLU_040076_1_0_1"/>
<dbReference type="eggNOG" id="ENOG502SMXQ">
    <property type="taxonomic scope" value="Eukaryota"/>
</dbReference>
<reference evidence="3 4" key="1">
    <citation type="journal article" date="2011" name="Proc. Natl. Acad. Sci. U.S.A.">
        <title>Genome and transcriptome analyses of the mountain pine beetle-fungal symbiont Grosmannia clavigera, a lodgepole pine pathogen.</title>
        <authorList>
            <person name="DiGuistini S."/>
            <person name="Wang Y."/>
            <person name="Liao N.Y."/>
            <person name="Taylor G."/>
            <person name="Tanguay P."/>
            <person name="Feau N."/>
            <person name="Henrissat B."/>
            <person name="Chan S.K."/>
            <person name="Hesse-Orce U."/>
            <person name="Alamouti S.M."/>
            <person name="Tsui C.K.M."/>
            <person name="Docking R.T."/>
            <person name="Levasseur A."/>
            <person name="Haridas S."/>
            <person name="Robertson G."/>
            <person name="Birol I."/>
            <person name="Holt R.A."/>
            <person name="Marra M.A."/>
            <person name="Hamelin R.C."/>
            <person name="Hirst M."/>
            <person name="Jones S.J.M."/>
            <person name="Bohlmann J."/>
            <person name="Breuil C."/>
        </authorList>
    </citation>
    <scope>NUCLEOTIDE SEQUENCE [LARGE SCALE GENOMIC DNA]</scope>
    <source>
        <strain evidence="4">kw1407 / UAMH 11150</strain>
    </source>
</reference>